<feature type="non-terminal residue" evidence="10">
    <location>
        <position position="1"/>
    </location>
</feature>
<dbReference type="InterPro" id="IPR035976">
    <property type="entry name" value="Sushi/SCR/CCP_sf"/>
</dbReference>
<keyword evidence="5" id="KW-0325">Glycoprotein</keyword>
<feature type="domain" description="Sushi" evidence="9">
    <location>
        <begin position="215"/>
        <end position="274"/>
    </location>
</feature>
<keyword evidence="11" id="KW-1185">Reference proteome</keyword>
<feature type="domain" description="Sushi" evidence="9">
    <location>
        <begin position="146"/>
        <end position="214"/>
    </location>
</feature>
<dbReference type="FunFam" id="2.10.70.10:FF:000014">
    <property type="entry name" value="Membrane cofactor protein"/>
    <property type="match status" value="1"/>
</dbReference>
<feature type="signal peptide" evidence="8">
    <location>
        <begin position="1"/>
        <end position="16"/>
    </location>
</feature>
<dbReference type="SUPFAM" id="SSF57535">
    <property type="entry name" value="Complement control module/SCR domain"/>
    <property type="match status" value="6"/>
</dbReference>
<gene>
    <name evidence="10" type="primary">Cr1l</name>
    <name evidence="10" type="ORF">SAKLUC_R05965</name>
</gene>
<reference evidence="10 11" key="1">
    <citation type="submission" date="2019-09" db="EMBL/GenBank/DDBJ databases">
        <title>Bird 10,000 Genomes (B10K) Project - Family phase.</title>
        <authorList>
            <person name="Zhang G."/>
        </authorList>
    </citation>
    <scope>NUCLEOTIDE SEQUENCE [LARGE SCALE GENOMIC DNA]</scope>
    <source>
        <strain evidence="10">B10K-DU-001-06</strain>
        <tissue evidence="10">Muscle</tissue>
    </source>
</reference>
<evidence type="ECO:0000259" key="9">
    <source>
        <dbReference type="PROSITE" id="PS50923"/>
    </source>
</evidence>
<feature type="disulfide bond" evidence="6">
    <location>
        <begin position="375"/>
        <end position="402"/>
    </location>
</feature>
<feature type="non-terminal residue" evidence="10">
    <location>
        <position position="452"/>
    </location>
</feature>
<keyword evidence="7" id="KW-1133">Transmembrane helix</keyword>
<protein>
    <submittedName>
        <fullName evidence="10">CR1L protein</fullName>
    </submittedName>
</protein>
<feature type="transmembrane region" description="Helical" evidence="7">
    <location>
        <begin position="404"/>
        <end position="428"/>
    </location>
</feature>
<evidence type="ECO:0000256" key="7">
    <source>
        <dbReference type="SAM" id="Phobius"/>
    </source>
</evidence>
<keyword evidence="1 6" id="KW-0768">Sushi</keyword>
<dbReference type="PANTHER" id="PTHR45656:SF4">
    <property type="entry name" value="PROTEIN CBR-CLEC-78"/>
    <property type="match status" value="1"/>
</dbReference>
<feature type="domain" description="Sushi" evidence="9">
    <location>
        <begin position="333"/>
        <end position="404"/>
    </location>
</feature>
<evidence type="ECO:0000256" key="8">
    <source>
        <dbReference type="SAM" id="SignalP"/>
    </source>
</evidence>
<comment type="caution">
    <text evidence="6">Lacks conserved residue(s) required for the propagation of feature annotation.</text>
</comment>
<feature type="chain" id="PRO_5029872309" evidence="8">
    <location>
        <begin position="17"/>
        <end position="452"/>
    </location>
</feature>
<evidence type="ECO:0000256" key="1">
    <source>
        <dbReference type="ARBA" id="ARBA00022659"/>
    </source>
</evidence>
<feature type="domain" description="Sushi" evidence="9">
    <location>
        <begin position="20"/>
        <end position="84"/>
    </location>
</feature>
<sequence length="452" mass="48988">VLLLLVLLAGLGGARAQAQGTCDAPPRLQYAEPEEGFQGMQSFPVGSQVSFLCRPGYKRSPGKSLTLTCGPDLQWSPSDEFCIVRSCKQPEGLQNGFVHVTDLTLGSTVTFSCQEGYRLRGKDSISCVIRNEDVDWDGSPPFCELIPCDPPPSIANGRHTEAPNYVYQTAVSYSCDDVPQGSEPFSLIGPDTIYCTSDEHFNGVWSGPPPQCKVVKCQNPKVKNGKKISGFGPSYSYKDSVQFECNPGYFMVGAETITCEENNTWTPPEPTCKKSVCDAPEVINGVVISMKSVYEEQESAQIKCNALCSFPDGTKEVTVVCQGQKTWTYFPNCECTSPGSTPGISSGSTPVISFGRVVLGQKPSYVVGDSITIECYPGYTLHGEAEIRYVGGNQWTPGVPTCQLSAYIIACICVVVAIVVLLAAFWAYKKFFSQNGKRDSTPCTAEYKICKA</sequence>
<dbReference type="Proteomes" id="UP000558958">
    <property type="component" value="Unassembled WGS sequence"/>
</dbReference>
<feature type="domain" description="Sushi" evidence="9">
    <location>
        <begin position="85"/>
        <end position="145"/>
    </location>
</feature>
<keyword evidence="3" id="KW-0677">Repeat</keyword>
<evidence type="ECO:0000256" key="6">
    <source>
        <dbReference type="PROSITE-ProRule" id="PRU00302"/>
    </source>
</evidence>
<dbReference type="Gene3D" id="2.10.70.10">
    <property type="entry name" value="Complement Module, domain 1"/>
    <property type="match status" value="6"/>
</dbReference>
<feature type="disulfide bond" evidence="6">
    <location>
        <begin position="245"/>
        <end position="272"/>
    </location>
</feature>
<dbReference type="PROSITE" id="PS50923">
    <property type="entry name" value="SUSHI"/>
    <property type="match status" value="5"/>
</dbReference>
<name>A0A7K8Y7P9_9PASS</name>
<accession>A0A7K8Y7P9</accession>
<proteinExistence type="predicted"/>
<evidence type="ECO:0000256" key="3">
    <source>
        <dbReference type="ARBA" id="ARBA00022737"/>
    </source>
</evidence>
<dbReference type="InterPro" id="IPR000436">
    <property type="entry name" value="Sushi_SCR_CCP_dom"/>
</dbReference>
<dbReference type="SMART" id="SM00032">
    <property type="entry name" value="CCP"/>
    <property type="match status" value="6"/>
</dbReference>
<keyword evidence="7" id="KW-0472">Membrane</keyword>
<evidence type="ECO:0000256" key="5">
    <source>
        <dbReference type="ARBA" id="ARBA00023180"/>
    </source>
</evidence>
<comment type="caution">
    <text evidence="10">The sequence shown here is derived from an EMBL/GenBank/DDBJ whole genome shotgun (WGS) entry which is preliminary data.</text>
</comment>
<keyword evidence="7" id="KW-0812">Transmembrane</keyword>
<dbReference type="PANTHER" id="PTHR45656">
    <property type="entry name" value="PROTEIN CBR-CLEC-78"/>
    <property type="match status" value="1"/>
</dbReference>
<evidence type="ECO:0000256" key="2">
    <source>
        <dbReference type="ARBA" id="ARBA00022729"/>
    </source>
</evidence>
<organism evidence="10 11">
    <name type="scientific">Sakesphorus luctuosus</name>
    <dbReference type="NCBI Taxonomy" id="419690"/>
    <lineage>
        <taxon>Eukaryota</taxon>
        <taxon>Metazoa</taxon>
        <taxon>Chordata</taxon>
        <taxon>Craniata</taxon>
        <taxon>Vertebrata</taxon>
        <taxon>Euteleostomi</taxon>
        <taxon>Archelosauria</taxon>
        <taxon>Archosauria</taxon>
        <taxon>Dinosauria</taxon>
        <taxon>Saurischia</taxon>
        <taxon>Theropoda</taxon>
        <taxon>Coelurosauria</taxon>
        <taxon>Aves</taxon>
        <taxon>Neognathae</taxon>
        <taxon>Neoaves</taxon>
        <taxon>Telluraves</taxon>
        <taxon>Australaves</taxon>
        <taxon>Passeriformes</taxon>
        <taxon>Thamnophilidae</taxon>
        <taxon>Sakesphorus</taxon>
    </lineage>
</organism>
<dbReference type="EMBL" id="VWZD01000177">
    <property type="protein sequence ID" value="NXF98942.1"/>
    <property type="molecule type" value="Genomic_DNA"/>
</dbReference>
<dbReference type="FunFam" id="2.10.70.10:FF:000055">
    <property type="entry name" value="Complement decay-accelerating factor, GPI-anchored"/>
    <property type="match status" value="1"/>
</dbReference>
<evidence type="ECO:0000313" key="11">
    <source>
        <dbReference type="Proteomes" id="UP000558958"/>
    </source>
</evidence>
<keyword evidence="4 6" id="KW-1015">Disulfide bond</keyword>
<keyword evidence="2 8" id="KW-0732">Signal</keyword>
<dbReference type="AlphaFoldDB" id="A0A7K8Y7P9"/>
<dbReference type="InterPro" id="IPR051277">
    <property type="entry name" value="SEZ6_CSMD_C4BPB_Regulators"/>
</dbReference>
<evidence type="ECO:0000313" key="10">
    <source>
        <dbReference type="EMBL" id="NXF98942.1"/>
    </source>
</evidence>
<evidence type="ECO:0000256" key="4">
    <source>
        <dbReference type="ARBA" id="ARBA00023157"/>
    </source>
</evidence>
<dbReference type="CDD" id="cd00033">
    <property type="entry name" value="CCP"/>
    <property type="match status" value="5"/>
</dbReference>
<dbReference type="Pfam" id="PF00084">
    <property type="entry name" value="Sushi"/>
    <property type="match status" value="5"/>
</dbReference>